<name>A0A915D687_9BILA</name>
<dbReference type="WBParaSite" id="jg16163">
    <property type="protein sequence ID" value="jg16163"/>
    <property type="gene ID" value="jg16163"/>
</dbReference>
<feature type="transmembrane region" description="Helical" evidence="2">
    <location>
        <begin position="68"/>
        <end position="86"/>
    </location>
</feature>
<reference evidence="4" key="1">
    <citation type="submission" date="2022-11" db="UniProtKB">
        <authorList>
            <consortium name="WormBaseParasite"/>
        </authorList>
    </citation>
    <scope>IDENTIFICATION</scope>
</reference>
<keyword evidence="2" id="KW-0812">Transmembrane</keyword>
<proteinExistence type="predicted"/>
<dbReference type="Proteomes" id="UP000887574">
    <property type="component" value="Unplaced"/>
</dbReference>
<feature type="region of interest" description="Disordered" evidence="1">
    <location>
        <begin position="362"/>
        <end position="397"/>
    </location>
</feature>
<organism evidence="3 4">
    <name type="scientific">Ditylenchus dipsaci</name>
    <dbReference type="NCBI Taxonomy" id="166011"/>
    <lineage>
        <taxon>Eukaryota</taxon>
        <taxon>Metazoa</taxon>
        <taxon>Ecdysozoa</taxon>
        <taxon>Nematoda</taxon>
        <taxon>Chromadorea</taxon>
        <taxon>Rhabditida</taxon>
        <taxon>Tylenchina</taxon>
        <taxon>Tylenchomorpha</taxon>
        <taxon>Sphaerularioidea</taxon>
        <taxon>Anguinidae</taxon>
        <taxon>Anguininae</taxon>
        <taxon>Ditylenchus</taxon>
    </lineage>
</organism>
<keyword evidence="2" id="KW-0472">Membrane</keyword>
<feature type="compositionally biased region" description="Basic and acidic residues" evidence="1">
    <location>
        <begin position="367"/>
        <end position="377"/>
    </location>
</feature>
<sequence>MLNRFQIAILSVVVASLVAYHQHFTKVLSNDVSLPTFKVSFFVLVCFVVVQRWYFVFPYREWHFGHRLFWAAVLKSLVLSIASWMLSNPTVPPADGCMMLAAWLYVLVEASLDALEEDFNANVNQARQRRLNALEALNRPLSEYLRVAPFSGRWEDKNRAMFTICQMLVDLAVMSSSIRGEAVLLELRNTDMALGLLLTVSYVPREEFCDDLIRLVPRPSGSGERGIFVNRSNLNLGRTQGRNVDNQLDDNDIISKRVSEVFKFPTPIDSKAKNRFVSSSINRRSFAFHLDLMKHRRNSDSSYIPSGGEKKQRLLALATDPRLNSQLHAQNMSLQESLSPLDDTFSTAQLGSQIVSVPPFAQEDGEVGDKDKRDVVDGSKTSANNHIKNRSNAFFSN</sequence>
<feature type="transmembrane region" description="Helical" evidence="2">
    <location>
        <begin position="39"/>
        <end position="56"/>
    </location>
</feature>
<evidence type="ECO:0000313" key="3">
    <source>
        <dbReference type="Proteomes" id="UP000887574"/>
    </source>
</evidence>
<evidence type="ECO:0000256" key="2">
    <source>
        <dbReference type="SAM" id="Phobius"/>
    </source>
</evidence>
<protein>
    <submittedName>
        <fullName evidence="4">Uncharacterized protein</fullName>
    </submittedName>
</protein>
<keyword evidence="2" id="KW-1133">Transmembrane helix</keyword>
<keyword evidence="3" id="KW-1185">Reference proteome</keyword>
<evidence type="ECO:0000313" key="4">
    <source>
        <dbReference type="WBParaSite" id="jg16163"/>
    </source>
</evidence>
<accession>A0A915D687</accession>
<evidence type="ECO:0000256" key="1">
    <source>
        <dbReference type="SAM" id="MobiDB-lite"/>
    </source>
</evidence>
<dbReference type="AlphaFoldDB" id="A0A915D687"/>
<feature type="compositionally biased region" description="Polar residues" evidence="1">
    <location>
        <begin position="381"/>
        <end position="397"/>
    </location>
</feature>